<evidence type="ECO:0000313" key="1">
    <source>
        <dbReference type="EMBL" id="CAD5124582.1"/>
    </source>
</evidence>
<dbReference type="EMBL" id="CAJFCJ010000021">
    <property type="protein sequence ID" value="CAD5124582.1"/>
    <property type="molecule type" value="Genomic_DNA"/>
</dbReference>
<accession>A0A7I8W8W9</accession>
<gene>
    <name evidence="1" type="ORF">DGYR_LOCUS12102</name>
</gene>
<sequence length="365" mass="43140">MNALEKRILNRKRDRFQSVFFNVNNQRLLKDLVGQGIVLKGTLEKVQKNKDVNEKFSLLLKDFEKEPLSFQKICYSLENRGYVNLLDELKAELIVEEGKYRPNNWMISEAEQFSSVNVTYEIAKRFAVAELLCKFSVKRRTKDLITERHLIQSKVKELLGNINKLIKHTNQEGSRDDGKNFDRQKLIDLDLETNKKKAFQLASEKIEQLFKVYQSLERENSIFRIERESCLKLLNCNNKYSRIDEILKETLKDASTEVDKVKTSALKERSNCSTLDSRVRQIKLDTQRSLLVKQDEIENLKYCLVEKDKRIRHLAEENAKNRQRFEFYERELQIAKTRNLVLERSRGLCYSWKDVVGNFKRADLK</sequence>
<comment type="caution">
    <text evidence="1">The sequence shown here is derived from an EMBL/GenBank/DDBJ whole genome shotgun (WGS) entry which is preliminary data.</text>
</comment>
<dbReference type="Gene3D" id="1.10.533.10">
    <property type="entry name" value="Death Domain, Fas"/>
    <property type="match status" value="1"/>
</dbReference>
<proteinExistence type="predicted"/>
<dbReference type="InterPro" id="IPR011029">
    <property type="entry name" value="DEATH-like_dom_sf"/>
</dbReference>
<dbReference type="AlphaFoldDB" id="A0A7I8W8W9"/>
<protein>
    <submittedName>
        <fullName evidence="1">DgyrCDS12855</fullName>
    </submittedName>
</protein>
<dbReference type="Proteomes" id="UP000549394">
    <property type="component" value="Unassembled WGS sequence"/>
</dbReference>
<name>A0A7I8W8W9_9ANNE</name>
<organism evidence="1 2">
    <name type="scientific">Dimorphilus gyrociliatus</name>
    <dbReference type="NCBI Taxonomy" id="2664684"/>
    <lineage>
        <taxon>Eukaryota</taxon>
        <taxon>Metazoa</taxon>
        <taxon>Spiralia</taxon>
        <taxon>Lophotrochozoa</taxon>
        <taxon>Annelida</taxon>
        <taxon>Polychaeta</taxon>
        <taxon>Polychaeta incertae sedis</taxon>
        <taxon>Dinophilidae</taxon>
        <taxon>Dimorphilus</taxon>
    </lineage>
</organism>
<reference evidence="1 2" key="1">
    <citation type="submission" date="2020-08" db="EMBL/GenBank/DDBJ databases">
        <authorList>
            <person name="Hejnol A."/>
        </authorList>
    </citation>
    <scope>NUCLEOTIDE SEQUENCE [LARGE SCALE GENOMIC DNA]</scope>
</reference>
<keyword evidence="2" id="KW-1185">Reference proteome</keyword>
<evidence type="ECO:0000313" key="2">
    <source>
        <dbReference type="Proteomes" id="UP000549394"/>
    </source>
</evidence>